<evidence type="ECO:0000259" key="8">
    <source>
        <dbReference type="PROSITE" id="PS52012"/>
    </source>
</evidence>
<protein>
    <recommendedName>
        <fullName evidence="8">CFEM domain-containing protein</fullName>
    </recommendedName>
</protein>
<evidence type="ECO:0000256" key="4">
    <source>
        <dbReference type="ARBA" id="ARBA00023157"/>
    </source>
</evidence>
<evidence type="ECO:0000256" key="1">
    <source>
        <dbReference type="ARBA" id="ARBA00004613"/>
    </source>
</evidence>
<keyword evidence="2" id="KW-0964">Secreted</keyword>
<evidence type="ECO:0000256" key="5">
    <source>
        <dbReference type="SAM" id="MobiDB-lite"/>
    </source>
</evidence>
<evidence type="ECO:0000256" key="3">
    <source>
        <dbReference type="ARBA" id="ARBA00022729"/>
    </source>
</evidence>
<comment type="subcellular location">
    <subcellularLocation>
        <location evidence="1">Secreted</location>
    </subcellularLocation>
</comment>
<evidence type="ECO:0000256" key="6">
    <source>
        <dbReference type="SAM" id="Phobius"/>
    </source>
</evidence>
<name>A0A165MSU3_EXIGL</name>
<keyword evidence="6" id="KW-0472">Membrane</keyword>
<sequence>MQMRSTSTAAILLAVATLLLMTVHAQAQPSNIDQCISNCTDASIQNAQVLSLCTTGDRNAQFACVCSTRLLRAALEGCVAGTCVDVHEQAVAKLDSECDAGSVASVTTASGTDSTSGTTGSGSTVPPTTTTTPTTTSASSDSDTATGNTSSSVVAGGPSGTGTGTGEPSASTGAAGGTYTSPSVSVVILVAILYTLFA</sequence>
<keyword evidence="6" id="KW-0812">Transmembrane</keyword>
<evidence type="ECO:0000256" key="7">
    <source>
        <dbReference type="SAM" id="SignalP"/>
    </source>
</evidence>
<organism evidence="9 10">
    <name type="scientific">Exidia glandulosa HHB12029</name>
    <dbReference type="NCBI Taxonomy" id="1314781"/>
    <lineage>
        <taxon>Eukaryota</taxon>
        <taxon>Fungi</taxon>
        <taxon>Dikarya</taxon>
        <taxon>Basidiomycota</taxon>
        <taxon>Agaricomycotina</taxon>
        <taxon>Agaricomycetes</taxon>
        <taxon>Auriculariales</taxon>
        <taxon>Exidiaceae</taxon>
        <taxon>Exidia</taxon>
    </lineage>
</organism>
<dbReference type="InterPro" id="IPR008427">
    <property type="entry name" value="Extracellular_membr_CFEM_dom"/>
</dbReference>
<dbReference type="InParanoid" id="A0A165MSU3"/>
<keyword evidence="6" id="KW-1133">Transmembrane helix</keyword>
<dbReference type="Proteomes" id="UP000077266">
    <property type="component" value="Unassembled WGS sequence"/>
</dbReference>
<keyword evidence="10" id="KW-1185">Reference proteome</keyword>
<reference evidence="9 10" key="1">
    <citation type="journal article" date="2016" name="Mol. Biol. Evol.">
        <title>Comparative Genomics of Early-Diverging Mushroom-Forming Fungi Provides Insights into the Origins of Lignocellulose Decay Capabilities.</title>
        <authorList>
            <person name="Nagy L.G."/>
            <person name="Riley R."/>
            <person name="Tritt A."/>
            <person name="Adam C."/>
            <person name="Daum C."/>
            <person name="Floudas D."/>
            <person name="Sun H."/>
            <person name="Yadav J.S."/>
            <person name="Pangilinan J."/>
            <person name="Larsson K.H."/>
            <person name="Matsuura K."/>
            <person name="Barry K."/>
            <person name="Labutti K."/>
            <person name="Kuo R."/>
            <person name="Ohm R.A."/>
            <person name="Bhattacharya S.S."/>
            <person name="Shirouzu T."/>
            <person name="Yoshinaga Y."/>
            <person name="Martin F.M."/>
            <person name="Grigoriev I.V."/>
            <person name="Hibbett D.S."/>
        </authorList>
    </citation>
    <scope>NUCLEOTIDE SEQUENCE [LARGE SCALE GENOMIC DNA]</scope>
    <source>
        <strain evidence="9 10">HHB12029</strain>
    </source>
</reference>
<proteinExistence type="predicted"/>
<dbReference type="EMBL" id="KV425907">
    <property type="protein sequence ID" value="KZV99703.1"/>
    <property type="molecule type" value="Genomic_DNA"/>
</dbReference>
<feature type="domain" description="CFEM" evidence="8">
    <location>
        <begin position="7"/>
        <end position="140"/>
    </location>
</feature>
<feature type="compositionally biased region" description="Low complexity" evidence="5">
    <location>
        <begin position="166"/>
        <end position="178"/>
    </location>
</feature>
<dbReference type="PROSITE" id="PS52012">
    <property type="entry name" value="CFEM"/>
    <property type="match status" value="1"/>
</dbReference>
<feature type="region of interest" description="Disordered" evidence="5">
    <location>
        <begin position="108"/>
        <end position="178"/>
    </location>
</feature>
<feature type="chain" id="PRO_5007862769" description="CFEM domain-containing protein" evidence="7">
    <location>
        <begin position="28"/>
        <end position="198"/>
    </location>
</feature>
<evidence type="ECO:0000313" key="9">
    <source>
        <dbReference type="EMBL" id="KZV99703.1"/>
    </source>
</evidence>
<feature type="signal peptide" evidence="7">
    <location>
        <begin position="1"/>
        <end position="27"/>
    </location>
</feature>
<feature type="transmembrane region" description="Helical" evidence="6">
    <location>
        <begin position="179"/>
        <end position="197"/>
    </location>
</feature>
<dbReference type="AlphaFoldDB" id="A0A165MSU3"/>
<evidence type="ECO:0000256" key="2">
    <source>
        <dbReference type="ARBA" id="ARBA00022525"/>
    </source>
</evidence>
<accession>A0A165MSU3</accession>
<gene>
    <name evidence="9" type="ORF">EXIGLDRAFT_724260</name>
</gene>
<keyword evidence="4" id="KW-1015">Disulfide bond</keyword>
<dbReference type="GO" id="GO:0005576">
    <property type="term" value="C:extracellular region"/>
    <property type="evidence" value="ECO:0007669"/>
    <property type="project" value="UniProtKB-SubCell"/>
</dbReference>
<evidence type="ECO:0000313" key="10">
    <source>
        <dbReference type="Proteomes" id="UP000077266"/>
    </source>
</evidence>
<feature type="compositionally biased region" description="Low complexity" evidence="5">
    <location>
        <begin position="108"/>
        <end position="156"/>
    </location>
</feature>
<keyword evidence="3 7" id="KW-0732">Signal</keyword>